<feature type="domain" description="Zinc finger Sec23/Sec24-type" evidence="5">
    <location>
        <begin position="238"/>
        <end position="276"/>
    </location>
</feature>
<evidence type="ECO:0008006" key="11">
    <source>
        <dbReference type="Google" id="ProtNLM"/>
    </source>
</evidence>
<name>A0AA38LTI4_9TREE</name>
<feature type="domain" description="Sec23/Sec24 beta-sandwich" evidence="8">
    <location>
        <begin position="639"/>
        <end position="722"/>
    </location>
</feature>
<dbReference type="SUPFAM" id="SSF53300">
    <property type="entry name" value="vWA-like"/>
    <property type="match status" value="1"/>
</dbReference>
<dbReference type="Gene3D" id="2.30.30.380">
    <property type="entry name" value="Zn-finger domain of Sec23/24"/>
    <property type="match status" value="1"/>
</dbReference>
<feature type="compositionally biased region" description="Low complexity" evidence="4">
    <location>
        <begin position="21"/>
        <end position="62"/>
    </location>
</feature>
<dbReference type="GO" id="GO:0008270">
    <property type="term" value="F:zinc ion binding"/>
    <property type="evidence" value="ECO:0007669"/>
    <property type="project" value="InterPro"/>
</dbReference>
<dbReference type="Pfam" id="PF04815">
    <property type="entry name" value="Sec23_helical"/>
    <property type="match status" value="1"/>
</dbReference>
<feature type="compositionally biased region" description="Polar residues" evidence="4">
    <location>
        <begin position="348"/>
        <end position="358"/>
    </location>
</feature>
<evidence type="ECO:0000256" key="2">
    <source>
        <dbReference type="ARBA" id="ARBA00022448"/>
    </source>
</evidence>
<dbReference type="InterPro" id="IPR029006">
    <property type="entry name" value="ADF-H/Gelsolin-like_dom_sf"/>
</dbReference>
<dbReference type="SUPFAM" id="SSF81811">
    <property type="entry name" value="Helical domain of Sec23/24"/>
    <property type="match status" value="1"/>
</dbReference>
<dbReference type="Gene3D" id="2.60.40.1670">
    <property type="entry name" value="beta-sandwich domain of Sec23/24"/>
    <property type="match status" value="1"/>
</dbReference>
<dbReference type="AlphaFoldDB" id="A0AA38LTI4"/>
<comment type="caution">
    <text evidence="9">The sequence shown here is derived from an EMBL/GenBank/DDBJ whole genome shotgun (WGS) entry which is preliminary data.</text>
</comment>
<dbReference type="InterPro" id="IPR006900">
    <property type="entry name" value="Sec23/24_helical_dom"/>
</dbReference>
<dbReference type="InterPro" id="IPR036465">
    <property type="entry name" value="vWFA_dom_sf"/>
</dbReference>
<sequence length="1004" mass="110360">MPPRSRYAVDPSLTAQGGQGTQPNYQQPQQAEYQQGHQQANLQTGYDQQQQQQYNGAPTQQPSGPYDSTAPRERSYAVHRPEPAVQPNVQSMHPSLVQPMNHIPPPPHSSGPSISGPRVRIDPSQVPNPVEAQEMDQNLYDEEDFLSCQTKGVIPLAGTDYRGVDQGNSLPRHLRVTLPVAPSNSQLLDTTALPFGVIVQPFAQLRYDEAPIPLVSNWVSGQSAFDQPQIQDAEEEGPPRCEKCRGYINPFVRFVDGGRRWGCNLCGQTNEVHPTYYSSISPSGHRLDHSDRPELLHGTVDFPVPKMYWAVQPASDDTATGDGPDIAAATASLTSAASDMLGGLTASLGQTPAVTRGNSPAPGFKEKEKERLKAEARLRRPVPISRVFVLDVSDGAVKRGVLRYVCEGIRRGLYGTKRKSEGDSEDGEEEEGIGAGERVAIITVAESVGFWNLSAGSSGPSLMVVSDLEDMFVPLRDGFLVDPVESRSQIEGLLNMLPDMMERQSDGGRCAIGAAIKGALAGLRRLGGQITFFLTSLPLVGPGKLTSRDDPTVYNTDKERALFTAADPFWRNTADEIANAGVGVNTFLFPDQYTDVASVGALSAATGGDVFFHPRFEPVRDRDTLFDEIRRSLTTELVYNATMRVRCSNNLRVGEHYGDFHQRSLTDLEFGTIGESAAIGAVIKYEGKLDEKDLCYVQVAVLYTSIGGERRVRVLNTSMGVTGLVGNVFRFSDLDASVTLYAKEAVSLMPSKQLKDIRKMLTDRCNRVLLMYRRHCAGATQQGQLILPETFKLLPLYTLCLLKSKPLKGGTVTSDVRSHYMRRLRSYGVVSTMTLLYPRLLAIHDLTDDVGFPAGPMGRLKMPSFMRASYGWMVAEGAYLMTNGETAMIWLGGAVSPQVIDDLWGVDNPEELDTRMTRLPKLPTLLSTQIRNLLAHFERIMGHPLPLLIIRQNMDGMELEYANHLVEDSNNDALSYTDYLMTSHKSITNEMSGGGGKGDSWRPW</sequence>
<dbReference type="SUPFAM" id="SSF81995">
    <property type="entry name" value="beta-sandwich domain of Sec23/24"/>
    <property type="match status" value="1"/>
</dbReference>
<dbReference type="Gene3D" id="1.20.120.730">
    <property type="entry name" value="Sec23/Sec24 helical domain"/>
    <property type="match status" value="1"/>
</dbReference>
<dbReference type="InterPro" id="IPR012990">
    <property type="entry name" value="Beta-sandwich_Sec23_24"/>
</dbReference>
<evidence type="ECO:0000256" key="4">
    <source>
        <dbReference type="SAM" id="MobiDB-lite"/>
    </source>
</evidence>
<keyword evidence="3" id="KW-0653">Protein transport</keyword>
<dbReference type="RefSeq" id="XP_052943226.1">
    <property type="nucleotide sequence ID" value="XM_053089929.1"/>
</dbReference>
<evidence type="ECO:0000259" key="5">
    <source>
        <dbReference type="Pfam" id="PF04810"/>
    </source>
</evidence>
<dbReference type="GO" id="GO:0006886">
    <property type="term" value="P:intracellular protein transport"/>
    <property type="evidence" value="ECO:0007669"/>
    <property type="project" value="InterPro"/>
</dbReference>
<dbReference type="InterPro" id="IPR006895">
    <property type="entry name" value="Znf_Sec23_Sec24"/>
</dbReference>
<organism evidence="9 10">
    <name type="scientific">Dioszegia hungarica</name>
    <dbReference type="NCBI Taxonomy" id="4972"/>
    <lineage>
        <taxon>Eukaryota</taxon>
        <taxon>Fungi</taxon>
        <taxon>Dikarya</taxon>
        <taxon>Basidiomycota</taxon>
        <taxon>Agaricomycotina</taxon>
        <taxon>Tremellomycetes</taxon>
        <taxon>Tremellales</taxon>
        <taxon>Bulleribasidiaceae</taxon>
        <taxon>Dioszegia</taxon>
    </lineage>
</organism>
<evidence type="ECO:0000259" key="7">
    <source>
        <dbReference type="Pfam" id="PF04815"/>
    </source>
</evidence>
<dbReference type="GO" id="GO:0000149">
    <property type="term" value="F:SNARE binding"/>
    <property type="evidence" value="ECO:0007669"/>
    <property type="project" value="TreeGrafter"/>
</dbReference>
<evidence type="ECO:0000256" key="3">
    <source>
        <dbReference type="ARBA" id="ARBA00022927"/>
    </source>
</evidence>
<dbReference type="Pfam" id="PF04810">
    <property type="entry name" value="zf-Sec23_Sec24"/>
    <property type="match status" value="1"/>
</dbReference>
<dbReference type="Gene3D" id="3.40.50.410">
    <property type="entry name" value="von Willebrand factor, type A domain"/>
    <property type="match status" value="1"/>
</dbReference>
<dbReference type="InterPro" id="IPR036175">
    <property type="entry name" value="Sec23/24_helical_dom_sf"/>
</dbReference>
<comment type="similarity">
    <text evidence="1">Belongs to the SEC23/SEC24 family. SEC24 subfamily.</text>
</comment>
<evidence type="ECO:0000259" key="6">
    <source>
        <dbReference type="Pfam" id="PF04811"/>
    </source>
</evidence>
<reference evidence="9" key="1">
    <citation type="journal article" date="2022" name="G3 (Bethesda)">
        <title>High quality genome of the basidiomycete yeast Dioszegia hungarica PDD-24b-2 isolated from cloud water.</title>
        <authorList>
            <person name="Jarrige D."/>
            <person name="Haridas S."/>
            <person name="Bleykasten-Grosshans C."/>
            <person name="Joly M."/>
            <person name="Nadalig T."/>
            <person name="Sancelme M."/>
            <person name="Vuilleumier S."/>
            <person name="Grigoriev I.V."/>
            <person name="Amato P."/>
            <person name="Bringel F."/>
        </authorList>
    </citation>
    <scope>NUCLEOTIDE SEQUENCE</scope>
    <source>
        <strain evidence="9">PDD-24b-2</strain>
    </source>
</reference>
<keyword evidence="10" id="KW-1185">Reference proteome</keyword>
<feature type="domain" description="Sec23/Sec24 helical" evidence="7">
    <location>
        <begin position="733"/>
        <end position="833"/>
    </location>
</feature>
<dbReference type="GeneID" id="77729134"/>
<feature type="region of interest" description="Disordered" evidence="4">
    <location>
        <begin position="95"/>
        <end position="123"/>
    </location>
</feature>
<dbReference type="Proteomes" id="UP001164286">
    <property type="component" value="Unassembled WGS sequence"/>
</dbReference>
<dbReference type="SUPFAM" id="SSF82919">
    <property type="entry name" value="Zn-finger domain of Sec23/24"/>
    <property type="match status" value="1"/>
</dbReference>
<dbReference type="GO" id="GO:0070971">
    <property type="term" value="C:endoplasmic reticulum exit site"/>
    <property type="evidence" value="ECO:0007669"/>
    <property type="project" value="TreeGrafter"/>
</dbReference>
<dbReference type="Pfam" id="PF04811">
    <property type="entry name" value="Sec23_trunk"/>
    <property type="match status" value="1"/>
</dbReference>
<dbReference type="SUPFAM" id="SSF82754">
    <property type="entry name" value="C-terminal, gelsolin-like domain of Sec23/24"/>
    <property type="match status" value="1"/>
</dbReference>
<dbReference type="GO" id="GO:0030127">
    <property type="term" value="C:COPII vesicle coat"/>
    <property type="evidence" value="ECO:0007669"/>
    <property type="project" value="InterPro"/>
</dbReference>
<keyword evidence="2" id="KW-0813">Transport</keyword>
<evidence type="ECO:0000259" key="8">
    <source>
        <dbReference type="Pfam" id="PF08033"/>
    </source>
</evidence>
<dbReference type="PANTHER" id="PTHR13803:SF4">
    <property type="entry name" value="SECRETORY 24CD, ISOFORM C"/>
    <property type="match status" value="1"/>
</dbReference>
<dbReference type="Gene3D" id="3.40.20.10">
    <property type="entry name" value="Severin"/>
    <property type="match status" value="1"/>
</dbReference>
<dbReference type="PANTHER" id="PTHR13803">
    <property type="entry name" value="SEC24-RELATED PROTEIN"/>
    <property type="match status" value="1"/>
</dbReference>
<dbReference type="InterPro" id="IPR036180">
    <property type="entry name" value="Gelsolin-like_dom_sf"/>
</dbReference>
<gene>
    <name evidence="9" type="ORF">MKK02DRAFT_38103</name>
</gene>
<dbReference type="Pfam" id="PF08033">
    <property type="entry name" value="Sec23_BS"/>
    <property type="match status" value="1"/>
</dbReference>
<protein>
    <recommendedName>
        <fullName evidence="11">Protein transporter SEC24</fullName>
    </recommendedName>
</protein>
<dbReference type="EMBL" id="JAKWFO010000008">
    <property type="protein sequence ID" value="KAI9633449.1"/>
    <property type="molecule type" value="Genomic_DNA"/>
</dbReference>
<evidence type="ECO:0000256" key="1">
    <source>
        <dbReference type="ARBA" id="ARBA00008334"/>
    </source>
</evidence>
<feature type="region of interest" description="Disordered" evidence="4">
    <location>
        <begin position="348"/>
        <end position="367"/>
    </location>
</feature>
<dbReference type="InterPro" id="IPR006896">
    <property type="entry name" value="Sec23/24_trunk_dom"/>
</dbReference>
<accession>A0AA38LTI4</accession>
<feature type="region of interest" description="Disordered" evidence="4">
    <location>
        <begin position="1"/>
        <end position="77"/>
    </location>
</feature>
<evidence type="ECO:0000313" key="10">
    <source>
        <dbReference type="Proteomes" id="UP001164286"/>
    </source>
</evidence>
<dbReference type="InterPro" id="IPR036174">
    <property type="entry name" value="Znf_Sec23_Sec24_sf"/>
</dbReference>
<feature type="domain" description="Sec23/Sec24 trunk" evidence="6">
    <location>
        <begin position="383"/>
        <end position="632"/>
    </location>
</feature>
<evidence type="ECO:0000313" key="9">
    <source>
        <dbReference type="EMBL" id="KAI9633449.1"/>
    </source>
</evidence>
<proteinExistence type="inferred from homology"/>
<dbReference type="InterPro" id="IPR050550">
    <property type="entry name" value="SEC23_SEC24_subfamily"/>
</dbReference>
<dbReference type="GO" id="GO:0090110">
    <property type="term" value="P:COPII-coated vesicle cargo loading"/>
    <property type="evidence" value="ECO:0007669"/>
    <property type="project" value="TreeGrafter"/>
</dbReference>